<dbReference type="PROSITE" id="PS50109">
    <property type="entry name" value="HIS_KIN"/>
    <property type="match status" value="1"/>
</dbReference>
<dbReference type="Gene3D" id="3.30.450.20">
    <property type="entry name" value="PAS domain"/>
    <property type="match status" value="2"/>
</dbReference>
<dbReference type="PROSITE" id="PS50113">
    <property type="entry name" value="PAC"/>
    <property type="match status" value="1"/>
</dbReference>
<dbReference type="NCBIfam" id="TIGR00229">
    <property type="entry name" value="sensory_box"/>
    <property type="match status" value="2"/>
</dbReference>
<dbReference type="GO" id="GO:0046983">
    <property type="term" value="F:protein dimerization activity"/>
    <property type="evidence" value="ECO:0007669"/>
    <property type="project" value="InterPro"/>
</dbReference>
<dbReference type="Gene3D" id="3.30.565.10">
    <property type="entry name" value="Histidine kinase-like ATPase, C-terminal domain"/>
    <property type="match status" value="1"/>
</dbReference>
<dbReference type="CDD" id="cd00130">
    <property type="entry name" value="PAS"/>
    <property type="match status" value="2"/>
</dbReference>
<reference evidence="8 10" key="1">
    <citation type="submission" date="2016-02" db="EMBL/GenBank/DDBJ databases">
        <title>Species-wide whole genome sequencing reveals diversity, host range in Lonsdalea quercina.</title>
        <authorList>
            <person name="Li Y."/>
        </authorList>
    </citation>
    <scope>NUCLEOTIDE SEQUENCE [LARGE SCALE GENOMIC DNA]</scope>
    <source>
        <strain evidence="8 10">CFCC 12721</strain>
    </source>
</reference>
<dbReference type="STRING" id="1172565.AU508_01040"/>
<dbReference type="InterPro" id="IPR013656">
    <property type="entry name" value="PAS_4"/>
</dbReference>
<sequence>MLYPPRSPQSLDEEEAPPMELVALAFSRIKDAVYIVNEHNQFCYANAEACRVLHYSQQEFQKLYLRDIDPCRSAELIQHSWCDRHGWKRGLTFETQHRSRYGAIIPVEVSVNFFKYKGKKYSMCVVRDIRERKHIEHIAYAREQEFRALVENTPDLIVRFGPQMTCQYANPAMLAHLGFTADQLLGHRLTDLLPDAPCAQRIQQLVQLVMETQSSVEGELEAEAQDIGDKPRAVHHIRCVPEFGQNGQLSSILSVGRDISAIRYAEKRLEESHSQLRLLTRQREISREEERKHIAREIHDELGQHLTSMRISLSLLRMQFAKENPSLLKSLQNLMALSDKTIQVVRDVATRLRPNVLDMGLTPALEWLRDEFVCQYGVQCQLRAPEHDVLMNDECATAAFRVVQESLTNIARHAAASEVVIALENREGLIVLSVQDNGDGFDAREQKPNTFGLMGMKERGRMLGGEVTVTSQPGGGTSIRMTFPQRAVVR</sequence>
<comment type="caution">
    <text evidence="9">The sequence shown here is derived from an EMBL/GenBank/DDBJ whole genome shotgun (WGS) entry which is preliminary data.</text>
</comment>
<dbReference type="Pfam" id="PF02518">
    <property type="entry name" value="HATPase_c"/>
    <property type="match status" value="1"/>
</dbReference>
<evidence type="ECO:0000259" key="5">
    <source>
        <dbReference type="PROSITE" id="PS50109"/>
    </source>
</evidence>
<keyword evidence="3 8" id="KW-0418">Kinase</keyword>
<feature type="domain" description="PAS" evidence="6">
    <location>
        <begin position="142"/>
        <end position="213"/>
    </location>
</feature>
<dbReference type="SUPFAM" id="SSF55874">
    <property type="entry name" value="ATPase domain of HSP90 chaperone/DNA topoisomerase II/histidine kinase"/>
    <property type="match status" value="1"/>
</dbReference>
<evidence type="ECO:0000256" key="4">
    <source>
        <dbReference type="ARBA" id="ARBA00023012"/>
    </source>
</evidence>
<dbReference type="PROSITE" id="PS50112">
    <property type="entry name" value="PAS"/>
    <property type="match status" value="1"/>
</dbReference>
<dbReference type="InterPro" id="IPR050482">
    <property type="entry name" value="Sensor_HK_TwoCompSys"/>
</dbReference>
<dbReference type="Proteomes" id="UP000274511">
    <property type="component" value="Unassembled WGS sequence"/>
</dbReference>
<dbReference type="CDD" id="cd16917">
    <property type="entry name" value="HATPase_UhpB-NarQ-NarX-like"/>
    <property type="match status" value="1"/>
</dbReference>
<keyword evidence="1" id="KW-0597">Phosphoprotein</keyword>
<dbReference type="Pfam" id="PF07730">
    <property type="entry name" value="HisKA_3"/>
    <property type="match status" value="1"/>
</dbReference>
<evidence type="ECO:0000313" key="11">
    <source>
        <dbReference type="Proteomes" id="UP000274511"/>
    </source>
</evidence>
<dbReference type="InterPro" id="IPR036890">
    <property type="entry name" value="HATPase_C_sf"/>
</dbReference>
<proteinExistence type="predicted"/>
<evidence type="ECO:0000256" key="2">
    <source>
        <dbReference type="ARBA" id="ARBA00022679"/>
    </source>
</evidence>
<dbReference type="EMBL" id="RJUJ01000001">
    <property type="protein sequence ID" value="ROH84734.1"/>
    <property type="molecule type" value="Genomic_DNA"/>
</dbReference>
<dbReference type="OrthoDB" id="9797605at2"/>
<evidence type="ECO:0000259" key="7">
    <source>
        <dbReference type="PROSITE" id="PS50113"/>
    </source>
</evidence>
<dbReference type="SMART" id="SM00387">
    <property type="entry name" value="HATPase_c"/>
    <property type="match status" value="1"/>
</dbReference>
<protein>
    <submittedName>
        <fullName evidence="8">Histidine kinase</fullName>
    </submittedName>
    <submittedName>
        <fullName evidence="9">PAS domain S-box protein</fullName>
    </submittedName>
</protein>
<dbReference type="GO" id="GO:0000155">
    <property type="term" value="F:phosphorelay sensor kinase activity"/>
    <property type="evidence" value="ECO:0007669"/>
    <property type="project" value="InterPro"/>
</dbReference>
<organism evidence="9 11">
    <name type="scientific">Lonsdalea populi</name>
    <dbReference type="NCBI Taxonomy" id="1172565"/>
    <lineage>
        <taxon>Bacteria</taxon>
        <taxon>Pseudomonadati</taxon>
        <taxon>Pseudomonadota</taxon>
        <taxon>Gammaproteobacteria</taxon>
        <taxon>Enterobacterales</taxon>
        <taxon>Pectobacteriaceae</taxon>
        <taxon>Lonsdalea</taxon>
    </lineage>
</organism>
<dbReference type="PANTHER" id="PTHR24421:SF59">
    <property type="entry name" value="OXYGEN SENSOR HISTIDINE KINASE NREB"/>
    <property type="match status" value="1"/>
</dbReference>
<keyword evidence="10" id="KW-1185">Reference proteome</keyword>
<dbReference type="Pfam" id="PF13426">
    <property type="entry name" value="PAS_9"/>
    <property type="match status" value="1"/>
</dbReference>
<dbReference type="AlphaFoldDB" id="A0A3N0UWW6"/>
<evidence type="ECO:0000313" key="8">
    <source>
        <dbReference type="EMBL" id="RAT36879.1"/>
    </source>
</evidence>
<gene>
    <name evidence="8" type="ORF">AU492_03170</name>
    <name evidence="9" type="ORF">EC392_00880</name>
</gene>
<evidence type="ECO:0000313" key="10">
    <source>
        <dbReference type="Proteomes" id="UP000250186"/>
    </source>
</evidence>
<dbReference type="EMBL" id="LUSW01000005">
    <property type="protein sequence ID" value="RAT36879.1"/>
    <property type="molecule type" value="Genomic_DNA"/>
</dbReference>
<reference evidence="9 11" key="2">
    <citation type="submission" date="2018-10" db="EMBL/GenBank/DDBJ databases">
        <title>New species genome.</title>
        <authorList>
            <person name="Li Y."/>
        </authorList>
    </citation>
    <scope>NUCLEOTIDE SEQUENCE [LARGE SCALE GENOMIC DNA]</scope>
    <source>
        <strain evidence="9 11">L6_4B</strain>
    </source>
</reference>
<dbReference type="GO" id="GO:0016020">
    <property type="term" value="C:membrane"/>
    <property type="evidence" value="ECO:0007669"/>
    <property type="project" value="InterPro"/>
</dbReference>
<feature type="domain" description="Histidine kinase" evidence="5">
    <location>
        <begin position="297"/>
        <end position="487"/>
    </location>
</feature>
<dbReference type="Pfam" id="PF08448">
    <property type="entry name" value="PAS_4"/>
    <property type="match status" value="1"/>
</dbReference>
<dbReference type="Gene3D" id="1.20.5.1930">
    <property type="match status" value="1"/>
</dbReference>
<accession>A0A3N0UWW6</accession>
<dbReference type="Proteomes" id="UP000250186">
    <property type="component" value="Unassembled WGS sequence"/>
</dbReference>
<evidence type="ECO:0000256" key="1">
    <source>
        <dbReference type="ARBA" id="ARBA00022553"/>
    </source>
</evidence>
<evidence type="ECO:0000259" key="6">
    <source>
        <dbReference type="PROSITE" id="PS50112"/>
    </source>
</evidence>
<keyword evidence="2" id="KW-0808">Transferase</keyword>
<dbReference type="InterPro" id="IPR011712">
    <property type="entry name" value="Sig_transdc_His_kin_sub3_dim/P"/>
</dbReference>
<keyword evidence="4" id="KW-0902">Two-component regulatory system</keyword>
<dbReference type="SUPFAM" id="SSF55785">
    <property type="entry name" value="PYP-like sensor domain (PAS domain)"/>
    <property type="match status" value="2"/>
</dbReference>
<dbReference type="InterPro" id="IPR035965">
    <property type="entry name" value="PAS-like_dom_sf"/>
</dbReference>
<dbReference type="InterPro" id="IPR000014">
    <property type="entry name" value="PAS"/>
</dbReference>
<dbReference type="PANTHER" id="PTHR24421">
    <property type="entry name" value="NITRATE/NITRITE SENSOR PROTEIN NARX-RELATED"/>
    <property type="match status" value="1"/>
</dbReference>
<name>A0A3N0UWW6_9GAMM</name>
<dbReference type="SMART" id="SM00091">
    <property type="entry name" value="PAS"/>
    <property type="match status" value="2"/>
</dbReference>
<dbReference type="InterPro" id="IPR003594">
    <property type="entry name" value="HATPase_dom"/>
</dbReference>
<dbReference type="InterPro" id="IPR000700">
    <property type="entry name" value="PAS-assoc_C"/>
</dbReference>
<evidence type="ECO:0000256" key="3">
    <source>
        <dbReference type="ARBA" id="ARBA00022777"/>
    </source>
</evidence>
<evidence type="ECO:0000313" key="9">
    <source>
        <dbReference type="EMBL" id="ROH84734.1"/>
    </source>
</evidence>
<feature type="domain" description="PAC" evidence="7">
    <location>
        <begin position="218"/>
        <end position="271"/>
    </location>
</feature>
<dbReference type="InterPro" id="IPR005467">
    <property type="entry name" value="His_kinase_dom"/>
</dbReference>